<accession>A0A0J8VW09</accession>
<feature type="transmembrane region" description="Helical" evidence="1">
    <location>
        <begin position="7"/>
        <end position="25"/>
    </location>
</feature>
<keyword evidence="1" id="KW-1133">Transmembrane helix</keyword>
<keyword evidence="1" id="KW-0472">Membrane</keyword>
<protein>
    <submittedName>
        <fullName evidence="2">Uncharacterized protein</fullName>
    </submittedName>
</protein>
<dbReference type="OrthoDB" id="6922075at2"/>
<reference evidence="2 3" key="1">
    <citation type="submission" date="2015-06" db="EMBL/GenBank/DDBJ databases">
        <title>Genome sequencing of Cronobacter sp. strain DJ34 isolated from petroleum contaminated sludge of Duliajan Oil Fields, Assam, India.</title>
        <authorList>
            <person name="Pal S."/>
            <person name="Banerjee T.D."/>
            <person name="Roy A."/>
            <person name="Sar P."/>
            <person name="Kazy S.K."/>
        </authorList>
    </citation>
    <scope>NUCLEOTIDE SEQUENCE [LARGE SCALE GENOMIC DNA]</scope>
    <source>
        <strain evidence="2 3">DJ34</strain>
    </source>
</reference>
<dbReference type="AlphaFoldDB" id="A0A0J8VW09"/>
<dbReference type="EMBL" id="LFEJ01000001">
    <property type="protein sequence ID" value="KMV36680.1"/>
    <property type="molecule type" value="Genomic_DNA"/>
</dbReference>
<feature type="transmembrane region" description="Helical" evidence="1">
    <location>
        <begin position="49"/>
        <end position="75"/>
    </location>
</feature>
<name>A0A0J8VW09_9ENTR</name>
<sequence>MSAKRKLFCFWGCMDALALVVYVIHSLRHGRVPFVTDVQAFFLAGDDRFFGIAPGLLFLLDATLLLSLFVSAWLFLNGSRYAPHFALGQELLRFIAFRSSVTLLPLFIGVTGLTNPWVNLPLFLIGEAVKIGSLIRVSKKTR</sequence>
<dbReference type="Proteomes" id="UP000037315">
    <property type="component" value="Unassembled WGS sequence"/>
</dbReference>
<evidence type="ECO:0000313" key="2">
    <source>
        <dbReference type="EMBL" id="KMV36680.1"/>
    </source>
</evidence>
<keyword evidence="3" id="KW-1185">Reference proteome</keyword>
<dbReference type="PATRIC" id="fig|1656095.3.peg.4166"/>
<comment type="caution">
    <text evidence="2">The sequence shown here is derived from an EMBL/GenBank/DDBJ whole genome shotgun (WGS) entry which is preliminary data.</text>
</comment>
<organism evidence="2 3">
    <name type="scientific">Franconibacter pulveris</name>
    <dbReference type="NCBI Taxonomy" id="435910"/>
    <lineage>
        <taxon>Bacteria</taxon>
        <taxon>Pseudomonadati</taxon>
        <taxon>Pseudomonadota</taxon>
        <taxon>Gammaproteobacteria</taxon>
        <taxon>Enterobacterales</taxon>
        <taxon>Enterobacteriaceae</taxon>
        <taxon>Franconibacter</taxon>
    </lineage>
</organism>
<gene>
    <name evidence="2" type="ORF">ACH50_00050</name>
</gene>
<proteinExistence type="predicted"/>
<dbReference type="RefSeq" id="WP_048887081.1">
    <property type="nucleotide sequence ID" value="NZ_LFEJ01000001.1"/>
</dbReference>
<keyword evidence="1" id="KW-0812">Transmembrane</keyword>
<feature type="transmembrane region" description="Helical" evidence="1">
    <location>
        <begin position="95"/>
        <end position="114"/>
    </location>
</feature>
<evidence type="ECO:0000256" key="1">
    <source>
        <dbReference type="SAM" id="Phobius"/>
    </source>
</evidence>
<evidence type="ECO:0000313" key="3">
    <source>
        <dbReference type="Proteomes" id="UP000037315"/>
    </source>
</evidence>